<feature type="domain" description="Antitoxin Xre-like helix-turn-helix" evidence="2">
    <location>
        <begin position="35"/>
        <end position="93"/>
    </location>
</feature>
<keyword evidence="4" id="KW-1185">Reference proteome</keyword>
<reference evidence="3 4" key="1">
    <citation type="submission" date="2018-03" db="EMBL/GenBank/DDBJ databases">
        <title>Phenotypic and genomic properties of Cyclonatronum proteinivorum gen. nov., sp. nov., a haloalkaliphilic bacteroidete from soda lakes possessing Na+-translocating rhodopsin.</title>
        <authorList>
            <person name="Toshchakov S.V."/>
            <person name="Korzhenkov A."/>
            <person name="Samarov N.I."/>
            <person name="Kublanov I.V."/>
            <person name="Muntyan M.S."/>
            <person name="Sorokin D.Y."/>
        </authorList>
    </citation>
    <scope>NUCLEOTIDE SEQUENCE [LARGE SCALE GENOMIC DNA]</scope>
    <source>
        <strain evidence="3 4">Omega</strain>
    </source>
</reference>
<proteinExistence type="predicted"/>
<dbReference type="InterPro" id="IPR011979">
    <property type="entry name" value="Antitox_Xre"/>
</dbReference>
<organism evidence="3 4">
    <name type="scientific">Cyclonatronum proteinivorum</name>
    <dbReference type="NCBI Taxonomy" id="1457365"/>
    <lineage>
        <taxon>Bacteria</taxon>
        <taxon>Pseudomonadati</taxon>
        <taxon>Balneolota</taxon>
        <taxon>Balneolia</taxon>
        <taxon>Balneolales</taxon>
        <taxon>Cyclonatronaceae</taxon>
        <taxon>Cyclonatronum</taxon>
    </lineage>
</organism>
<dbReference type="KEGG" id="cprv:CYPRO_2748"/>
<dbReference type="Proteomes" id="UP000254808">
    <property type="component" value="Chromosome"/>
</dbReference>
<dbReference type="NCBIfam" id="TIGR02293">
    <property type="entry name" value="TAS_TIGR02293"/>
    <property type="match status" value="1"/>
</dbReference>
<name>A0A345UND5_9BACT</name>
<dbReference type="OrthoDB" id="5770459at2"/>
<feature type="domain" description="Antitoxin Xre/MbcA/ParS-like toxin-binding" evidence="1">
    <location>
        <begin position="100"/>
        <end position="149"/>
    </location>
</feature>
<accession>A0A345UND5</accession>
<protein>
    <submittedName>
        <fullName evidence="3">Putative toxin-antitoxin system antitoxin component, TIGR02293 family</fullName>
    </submittedName>
</protein>
<evidence type="ECO:0000313" key="4">
    <source>
        <dbReference type="Proteomes" id="UP000254808"/>
    </source>
</evidence>
<gene>
    <name evidence="3" type="ORF">CYPRO_2748</name>
</gene>
<dbReference type="InterPro" id="IPR024467">
    <property type="entry name" value="Xre/MbcA/ParS-like_toxin-bd"/>
</dbReference>
<dbReference type="AlphaFoldDB" id="A0A345UND5"/>
<dbReference type="EMBL" id="CP027806">
    <property type="protein sequence ID" value="AXJ01987.1"/>
    <property type="molecule type" value="Genomic_DNA"/>
</dbReference>
<dbReference type="Pfam" id="PF09722">
    <property type="entry name" value="Xre_MbcA_ParS_C"/>
    <property type="match status" value="1"/>
</dbReference>
<dbReference type="InterPro" id="IPR046847">
    <property type="entry name" value="Xre-like_HTH"/>
</dbReference>
<evidence type="ECO:0000259" key="1">
    <source>
        <dbReference type="Pfam" id="PF09722"/>
    </source>
</evidence>
<dbReference type="Pfam" id="PF20432">
    <property type="entry name" value="Xre-like-HTH"/>
    <property type="match status" value="1"/>
</dbReference>
<sequence>MVHQIRPLMSDPKHINILEDTAVPYLSDKTSRKFLSMARNGLTISELNQLMESAPLTLSDWAHILCISERSLQRYQKSGHRFPVPESEKLLRIGQLFNKGRTVFGSDEKFFGWLKDRSAALGGESPLSLLDSIFGLDMVLDELMRIEHGVFA</sequence>
<dbReference type="GO" id="GO:0003677">
    <property type="term" value="F:DNA binding"/>
    <property type="evidence" value="ECO:0007669"/>
    <property type="project" value="InterPro"/>
</dbReference>
<evidence type="ECO:0000313" key="3">
    <source>
        <dbReference type="EMBL" id="AXJ01987.1"/>
    </source>
</evidence>
<evidence type="ECO:0000259" key="2">
    <source>
        <dbReference type="Pfam" id="PF20432"/>
    </source>
</evidence>